<dbReference type="AlphaFoldDB" id="A0A450VY29"/>
<protein>
    <submittedName>
        <fullName evidence="1">Uncharacterized protein</fullName>
    </submittedName>
</protein>
<sequence length="89" mass="9804">MLDIKKTLLALSISSVSFYATSVIGGELGCVEKNVIQCKSGHEAKIYVTKGKPPQVAHEKDLDDKINNKYPEWYRGSAPNGMADEDSHH</sequence>
<proteinExistence type="predicted"/>
<dbReference type="EMBL" id="CAADFM010000026">
    <property type="protein sequence ID" value="VFK09717.1"/>
    <property type="molecule type" value="Genomic_DNA"/>
</dbReference>
<name>A0A450VY29_9GAMM</name>
<accession>A0A450VY29</accession>
<evidence type="ECO:0000313" key="1">
    <source>
        <dbReference type="EMBL" id="VFK09717.1"/>
    </source>
</evidence>
<reference evidence="1" key="1">
    <citation type="submission" date="2019-02" db="EMBL/GenBank/DDBJ databases">
        <authorList>
            <person name="Gruber-Vodicka R. H."/>
            <person name="Seah K. B. B."/>
        </authorList>
    </citation>
    <scope>NUCLEOTIDE SEQUENCE</scope>
    <source>
        <strain evidence="1">BECK_S312</strain>
        <strain evidence="2">BECK_S426</strain>
    </source>
</reference>
<dbReference type="EMBL" id="CAADFP010000202">
    <property type="protein sequence ID" value="VFK33353.1"/>
    <property type="molecule type" value="Genomic_DNA"/>
</dbReference>
<gene>
    <name evidence="1" type="ORF">BECKLPF1236A_GA0070988_1002617</name>
    <name evidence="2" type="ORF">BECKLPF1236C_GA0070990_102027</name>
</gene>
<evidence type="ECO:0000313" key="2">
    <source>
        <dbReference type="EMBL" id="VFK33353.1"/>
    </source>
</evidence>
<organism evidence="1">
    <name type="scientific">Candidatus Kentrum sp. LPFa</name>
    <dbReference type="NCBI Taxonomy" id="2126335"/>
    <lineage>
        <taxon>Bacteria</taxon>
        <taxon>Pseudomonadati</taxon>
        <taxon>Pseudomonadota</taxon>
        <taxon>Gammaproteobacteria</taxon>
        <taxon>Candidatus Kentrum</taxon>
    </lineage>
</organism>